<gene>
    <name evidence="1" type="ORF">A6035_13910</name>
</gene>
<dbReference type="Gene3D" id="3.30.1540.10">
    <property type="entry name" value="formyl-coa transferase, domain 3"/>
    <property type="match status" value="1"/>
</dbReference>
<dbReference type="InterPro" id="IPR023606">
    <property type="entry name" value="CoA-Trfase_III_dom_1_sf"/>
</dbReference>
<dbReference type="KEGG" id="dlu:A6035_13910"/>
<name>A0A2S1RA02_9ACTN</name>
<dbReference type="InterPro" id="IPR044855">
    <property type="entry name" value="CoA-Trfase_III_dom3_sf"/>
</dbReference>
<dbReference type="Gene3D" id="3.40.50.10540">
    <property type="entry name" value="Crotonobetainyl-coa:carnitine coa-transferase, domain 1"/>
    <property type="match status" value="1"/>
</dbReference>
<dbReference type="SUPFAM" id="SSF89796">
    <property type="entry name" value="CoA-transferase family III (CaiB/BaiF)"/>
    <property type="match status" value="1"/>
</dbReference>
<evidence type="ECO:0000313" key="2">
    <source>
        <dbReference type="Proteomes" id="UP000244928"/>
    </source>
</evidence>
<keyword evidence="2" id="KW-1185">Reference proteome</keyword>
<dbReference type="Proteomes" id="UP000244928">
    <property type="component" value="Chromosome"/>
</dbReference>
<accession>A0A2S1RA02</accession>
<protein>
    <recommendedName>
        <fullName evidence="3">CoA-transferase</fullName>
    </recommendedName>
</protein>
<dbReference type="AlphaFoldDB" id="A0A2S1RA02"/>
<sequence length="94" mass="9764">MELLVAAGVVCGAVRSFDEILADPYVHAAGMLARVPGERGGGNFLPVTPFDIDDHREPVSAAVTGLCADTDGILRELGMSTTEIDLATSRLPPG</sequence>
<organism evidence="1 2">
    <name type="scientific">Dietzia lutea</name>
    <dbReference type="NCBI Taxonomy" id="546160"/>
    <lineage>
        <taxon>Bacteria</taxon>
        <taxon>Bacillati</taxon>
        <taxon>Actinomycetota</taxon>
        <taxon>Actinomycetes</taxon>
        <taxon>Mycobacteriales</taxon>
        <taxon>Dietziaceae</taxon>
        <taxon>Dietzia</taxon>
    </lineage>
</organism>
<evidence type="ECO:0000313" key="1">
    <source>
        <dbReference type="EMBL" id="AWH93085.1"/>
    </source>
</evidence>
<reference evidence="1 2" key="1">
    <citation type="submission" date="2016-04" db="EMBL/GenBank/DDBJ databases">
        <title>Complete genome sequence of Dietzia lutea YIM 80766T, a strain isolated from desert soil in Egypt.</title>
        <authorList>
            <person name="Zhao J."/>
            <person name="Hu B."/>
            <person name="Geng S."/>
            <person name="Nie Y."/>
            <person name="Tang Y."/>
        </authorList>
    </citation>
    <scope>NUCLEOTIDE SEQUENCE [LARGE SCALE GENOMIC DNA]</scope>
    <source>
        <strain evidence="1 2">YIM 80766</strain>
    </source>
</reference>
<evidence type="ECO:0008006" key="3">
    <source>
        <dbReference type="Google" id="ProtNLM"/>
    </source>
</evidence>
<proteinExistence type="predicted"/>
<dbReference type="EMBL" id="CP015449">
    <property type="protein sequence ID" value="AWH93085.1"/>
    <property type="molecule type" value="Genomic_DNA"/>
</dbReference>